<dbReference type="Proteomes" id="UP000265520">
    <property type="component" value="Unassembled WGS sequence"/>
</dbReference>
<protein>
    <submittedName>
        <fullName evidence="1">Uncharacterized protein</fullName>
    </submittedName>
</protein>
<organism evidence="1 2">
    <name type="scientific">Trifolium medium</name>
    <dbReference type="NCBI Taxonomy" id="97028"/>
    <lineage>
        <taxon>Eukaryota</taxon>
        <taxon>Viridiplantae</taxon>
        <taxon>Streptophyta</taxon>
        <taxon>Embryophyta</taxon>
        <taxon>Tracheophyta</taxon>
        <taxon>Spermatophyta</taxon>
        <taxon>Magnoliopsida</taxon>
        <taxon>eudicotyledons</taxon>
        <taxon>Gunneridae</taxon>
        <taxon>Pentapetalae</taxon>
        <taxon>rosids</taxon>
        <taxon>fabids</taxon>
        <taxon>Fabales</taxon>
        <taxon>Fabaceae</taxon>
        <taxon>Papilionoideae</taxon>
        <taxon>50 kb inversion clade</taxon>
        <taxon>NPAAA clade</taxon>
        <taxon>Hologalegina</taxon>
        <taxon>IRL clade</taxon>
        <taxon>Trifolieae</taxon>
        <taxon>Trifolium</taxon>
    </lineage>
</organism>
<comment type="caution">
    <text evidence="1">The sequence shown here is derived from an EMBL/GenBank/DDBJ whole genome shotgun (WGS) entry which is preliminary data.</text>
</comment>
<dbReference type="EMBL" id="LXQA010488087">
    <property type="protein sequence ID" value="MCI54951.1"/>
    <property type="molecule type" value="Genomic_DNA"/>
</dbReference>
<name>A0A392T1C9_9FABA</name>
<proteinExistence type="predicted"/>
<reference evidence="1 2" key="1">
    <citation type="journal article" date="2018" name="Front. Plant Sci.">
        <title>Red Clover (Trifolium pratense) and Zigzag Clover (T. medium) - A Picture of Genomic Similarities and Differences.</title>
        <authorList>
            <person name="Dluhosova J."/>
            <person name="Istvanek J."/>
            <person name="Nedelnik J."/>
            <person name="Repkova J."/>
        </authorList>
    </citation>
    <scope>NUCLEOTIDE SEQUENCE [LARGE SCALE GENOMIC DNA]</scope>
    <source>
        <strain evidence="2">cv. 10/8</strain>
        <tissue evidence="1">Leaf</tissue>
    </source>
</reference>
<evidence type="ECO:0000313" key="1">
    <source>
        <dbReference type="EMBL" id="MCI54951.1"/>
    </source>
</evidence>
<sequence>QHQVMLWLSELEGVPEVLPSLQRLKISRLKLTSEKLVARLPMIELRLRLEMPLHLILLIRMRWLNRLK</sequence>
<accession>A0A392T1C9</accession>
<dbReference type="AlphaFoldDB" id="A0A392T1C9"/>
<evidence type="ECO:0000313" key="2">
    <source>
        <dbReference type="Proteomes" id="UP000265520"/>
    </source>
</evidence>
<feature type="non-terminal residue" evidence="1">
    <location>
        <position position="1"/>
    </location>
</feature>
<keyword evidence="2" id="KW-1185">Reference proteome</keyword>